<organism evidence="17">
    <name type="scientific">Naegleria gruberi</name>
    <name type="common">Amoeba</name>
    <dbReference type="NCBI Taxonomy" id="5762"/>
    <lineage>
        <taxon>Eukaryota</taxon>
        <taxon>Discoba</taxon>
        <taxon>Heterolobosea</taxon>
        <taxon>Tetramitia</taxon>
        <taxon>Eutetramitia</taxon>
        <taxon>Vahlkampfiidae</taxon>
        <taxon>Naegleria</taxon>
    </lineage>
</organism>
<feature type="transmembrane region" description="Helical" evidence="15">
    <location>
        <begin position="201"/>
        <end position="221"/>
    </location>
</feature>
<accession>D2W3Z7</accession>
<evidence type="ECO:0000256" key="12">
    <source>
        <dbReference type="ARBA" id="ARBA00024015"/>
    </source>
</evidence>
<evidence type="ECO:0000256" key="10">
    <source>
        <dbReference type="ARBA" id="ARBA00022989"/>
    </source>
</evidence>
<dbReference type="eggNOG" id="KOG4453">
    <property type="taxonomic scope" value="Eukaryota"/>
</dbReference>
<dbReference type="PANTHER" id="PTHR32523:SF8">
    <property type="entry name" value="DOLICHOL KINASE"/>
    <property type="match status" value="1"/>
</dbReference>
<evidence type="ECO:0000256" key="4">
    <source>
        <dbReference type="ARBA" id="ARBA00022528"/>
    </source>
</evidence>
<comment type="similarity">
    <text evidence="3">Belongs to the polyprenol kinase family.</text>
</comment>
<evidence type="ECO:0000256" key="11">
    <source>
        <dbReference type="ARBA" id="ARBA00023136"/>
    </source>
</evidence>
<feature type="transmembrane region" description="Helical" evidence="15">
    <location>
        <begin position="168"/>
        <end position="189"/>
    </location>
</feature>
<name>D2W3Z7_NAEGR</name>
<evidence type="ECO:0000256" key="2">
    <source>
        <dbReference type="ARBA" id="ARBA00004229"/>
    </source>
</evidence>
<comment type="subcellular location">
    <subcellularLocation>
        <location evidence="1">Membrane</location>
        <topology evidence="1">Multi-pass membrane protein</topology>
    </subcellularLocation>
    <subcellularLocation>
        <location evidence="2">Plastid</location>
        <location evidence="2">Chloroplast</location>
    </subcellularLocation>
</comment>
<dbReference type="Proteomes" id="UP000006671">
    <property type="component" value="Unassembled WGS sequence"/>
</dbReference>
<evidence type="ECO:0000256" key="7">
    <source>
        <dbReference type="ARBA" id="ARBA00022692"/>
    </source>
</evidence>
<dbReference type="VEuPathDB" id="AmoebaDB:NAEGRDRAFT_82848"/>
<feature type="transmembrane region" description="Helical" evidence="15">
    <location>
        <begin position="101"/>
        <end position="122"/>
    </location>
</feature>
<gene>
    <name evidence="16" type="ORF">NAEGRDRAFT_82848</name>
</gene>
<dbReference type="EMBL" id="GG738935">
    <property type="protein sequence ID" value="EFC36225.1"/>
    <property type="molecule type" value="Genomic_DNA"/>
</dbReference>
<evidence type="ECO:0000256" key="3">
    <source>
        <dbReference type="ARBA" id="ARBA00010794"/>
    </source>
</evidence>
<keyword evidence="5" id="KW-0934">Plastid</keyword>
<feature type="transmembrane region" description="Helical" evidence="15">
    <location>
        <begin position="143"/>
        <end position="162"/>
    </location>
</feature>
<dbReference type="GeneID" id="8860914"/>
<protein>
    <recommendedName>
        <fullName evidence="13">phytol kinase</fullName>
        <ecNumber evidence="13">2.7.1.182</ecNumber>
    </recommendedName>
</protein>
<evidence type="ECO:0000256" key="14">
    <source>
        <dbReference type="ARBA" id="ARBA00048889"/>
    </source>
</evidence>
<keyword evidence="11 15" id="KW-0472">Membrane</keyword>
<keyword evidence="10 15" id="KW-1133">Transmembrane helix</keyword>
<evidence type="ECO:0000313" key="17">
    <source>
        <dbReference type="Proteomes" id="UP000006671"/>
    </source>
</evidence>
<evidence type="ECO:0000256" key="13">
    <source>
        <dbReference type="ARBA" id="ARBA00039024"/>
    </source>
</evidence>
<dbReference type="KEGG" id="ngr:NAEGRDRAFT_82848"/>
<evidence type="ECO:0000313" key="16">
    <source>
        <dbReference type="EMBL" id="EFC36225.1"/>
    </source>
</evidence>
<comment type="pathway">
    <text evidence="12">Cofactor biosynthesis; tocopherol biosynthesis.</text>
</comment>
<dbReference type="GO" id="GO:0010276">
    <property type="term" value="F:phytol kinase activity"/>
    <property type="evidence" value="ECO:0007669"/>
    <property type="project" value="UniProtKB-EC"/>
</dbReference>
<dbReference type="InterPro" id="IPR039606">
    <property type="entry name" value="Phytol/farnesol_kinase"/>
</dbReference>
<comment type="catalytic activity">
    <reaction evidence="14">
        <text>phytol + CTP = phytyl phosphate + CDP + H(+)</text>
        <dbReference type="Rhea" id="RHEA:38055"/>
        <dbReference type="ChEBI" id="CHEBI:15378"/>
        <dbReference type="ChEBI" id="CHEBI:17327"/>
        <dbReference type="ChEBI" id="CHEBI:37563"/>
        <dbReference type="ChEBI" id="CHEBI:58069"/>
        <dbReference type="ChEBI" id="CHEBI:75483"/>
        <dbReference type="EC" id="2.7.1.182"/>
    </reaction>
</comment>
<dbReference type="STRING" id="5762.D2W3Z7"/>
<evidence type="ECO:0000256" key="8">
    <source>
        <dbReference type="ARBA" id="ARBA00022777"/>
    </source>
</evidence>
<proteinExistence type="inferred from homology"/>
<feature type="transmembrane region" description="Helical" evidence="15">
    <location>
        <begin position="79"/>
        <end position="95"/>
    </location>
</feature>
<dbReference type="EC" id="2.7.1.182" evidence="13"/>
<keyword evidence="4" id="KW-0150">Chloroplast</keyword>
<dbReference type="GO" id="GO:0016020">
    <property type="term" value="C:membrane"/>
    <property type="evidence" value="ECO:0007669"/>
    <property type="project" value="UniProtKB-SubCell"/>
</dbReference>
<keyword evidence="7 15" id="KW-0812">Transmembrane</keyword>
<feature type="transmembrane region" description="Helical" evidence="15">
    <location>
        <begin position="47"/>
        <end position="67"/>
    </location>
</feature>
<dbReference type="InParanoid" id="D2W3Z7"/>
<keyword evidence="6" id="KW-0808">Transferase</keyword>
<dbReference type="PANTHER" id="PTHR32523">
    <property type="entry name" value="PHYTOL KINASE 1, CHLOROPLASTIC"/>
    <property type="match status" value="1"/>
</dbReference>
<dbReference type="OrthoDB" id="5673at2759"/>
<dbReference type="RefSeq" id="XP_002668969.1">
    <property type="nucleotide sequence ID" value="XM_002668923.1"/>
</dbReference>
<evidence type="ECO:0000256" key="6">
    <source>
        <dbReference type="ARBA" id="ARBA00022679"/>
    </source>
</evidence>
<evidence type="ECO:0000256" key="9">
    <source>
        <dbReference type="ARBA" id="ARBA00022946"/>
    </source>
</evidence>
<keyword evidence="17" id="KW-1185">Reference proteome</keyword>
<keyword evidence="8" id="KW-0418">Kinase</keyword>
<dbReference type="GO" id="GO:0009507">
    <property type="term" value="C:chloroplast"/>
    <property type="evidence" value="ECO:0007669"/>
    <property type="project" value="UniProtKB-SubCell"/>
</dbReference>
<dbReference type="OMA" id="CCFMSSG"/>
<dbReference type="AlphaFoldDB" id="D2W3Z7"/>
<evidence type="ECO:0000256" key="5">
    <source>
        <dbReference type="ARBA" id="ARBA00022640"/>
    </source>
</evidence>
<keyword evidence="9" id="KW-0809">Transit peptide</keyword>
<sequence length="286" mass="31820">MNMLARNGDQNNFPLDSTFLWINNCLMQILQQAMVWLDADKDSSRDFVALLITIVGSVATLIGLELIGKLLPEKVRRKLVHIFMGPVYLLFWNLFEGNSLKSRVICALVPGFLTFYFVLLGLGIAKNELLVRTLSRSGDPKEILKGPTIYGLVFVLSTVLFWRNDPKAIVSLMILCGGDGFADIIGRSYGDSFRFSNSKSLVGSLGMFLGGFIFSFIYLRYFEVNGILSFSTFDNVTQLFIINLICTVIEAVSSEGPKKTKLVQIYGEDNVTVSVAACILSMILFK</sequence>
<reference evidence="16 17" key="1">
    <citation type="journal article" date="2010" name="Cell">
        <title>The genome of Naegleria gruberi illuminates early eukaryotic versatility.</title>
        <authorList>
            <person name="Fritz-Laylin L.K."/>
            <person name="Prochnik S.E."/>
            <person name="Ginger M.L."/>
            <person name="Dacks J.B."/>
            <person name="Carpenter M.L."/>
            <person name="Field M.C."/>
            <person name="Kuo A."/>
            <person name="Paredez A."/>
            <person name="Chapman J."/>
            <person name="Pham J."/>
            <person name="Shu S."/>
            <person name="Neupane R."/>
            <person name="Cipriano M."/>
            <person name="Mancuso J."/>
            <person name="Tu H."/>
            <person name="Salamov A."/>
            <person name="Lindquist E."/>
            <person name="Shapiro H."/>
            <person name="Lucas S."/>
            <person name="Grigoriev I.V."/>
            <person name="Cande W.Z."/>
            <person name="Fulton C."/>
            <person name="Rokhsar D.S."/>
            <person name="Dawson S.C."/>
        </authorList>
    </citation>
    <scope>NUCLEOTIDE SEQUENCE [LARGE SCALE GENOMIC DNA]</scope>
    <source>
        <strain evidence="16 17">NEG-M</strain>
    </source>
</reference>
<evidence type="ECO:0000256" key="15">
    <source>
        <dbReference type="SAM" id="Phobius"/>
    </source>
</evidence>
<evidence type="ECO:0000256" key="1">
    <source>
        <dbReference type="ARBA" id="ARBA00004141"/>
    </source>
</evidence>